<dbReference type="OMA" id="MDSECHT"/>
<dbReference type="PANTHER" id="PTHR46328:SF42">
    <property type="entry name" value="PROTEIN FAR1-RELATED SEQUENCE 5-LIKE ISOFORM X1"/>
    <property type="match status" value="1"/>
</dbReference>
<feature type="region of interest" description="Disordered" evidence="1">
    <location>
        <begin position="45"/>
        <end position="88"/>
    </location>
</feature>
<dbReference type="PANTHER" id="PTHR46328">
    <property type="entry name" value="FAR-RED IMPAIRED RESPONSIVE (FAR1) FAMILY PROTEIN-RELATED"/>
    <property type="match status" value="1"/>
</dbReference>
<sequence length="229" mass="25335">MSTTPPVAEGTSPAFAARKVDLVDLQEIQQLDFGLGTDVDGEVLENSTDTEVRVGDDNEMGGSSGGEMPHLGQDDKMAQNSSGRELAVDQGDEPYVGLEFESEAAALSFYSDYGMRVGFITRVSKLSRSRRDRSVIARALVCNKEGYRMPDKRDRKNIKPRTPTRVGCRAMIAIKKLSSGRWIVTKFVKDHSHALTPGKGRKDDLLRERVIDELRSGLWITLGKMELNS</sequence>
<evidence type="ECO:0000313" key="3">
    <source>
        <dbReference type="EMBL" id="KAF8391813.1"/>
    </source>
</evidence>
<reference evidence="3 4" key="1">
    <citation type="submission" date="2020-04" db="EMBL/GenBank/DDBJ databases">
        <title>Plant Genome Project.</title>
        <authorList>
            <person name="Zhang R.-G."/>
        </authorList>
    </citation>
    <scope>NUCLEOTIDE SEQUENCE [LARGE SCALE GENOMIC DNA]</scope>
    <source>
        <strain evidence="3">YNK0</strain>
        <tissue evidence="3">Leaf</tissue>
    </source>
</reference>
<name>A0A835D613_TETSI</name>
<dbReference type="Proteomes" id="UP000655225">
    <property type="component" value="Unassembled WGS sequence"/>
</dbReference>
<dbReference type="OrthoDB" id="1856215at2759"/>
<accession>A0A835D613</accession>
<evidence type="ECO:0000313" key="4">
    <source>
        <dbReference type="Proteomes" id="UP000655225"/>
    </source>
</evidence>
<feature type="domain" description="FAR1" evidence="2">
    <location>
        <begin position="108"/>
        <end position="196"/>
    </location>
</feature>
<dbReference type="AlphaFoldDB" id="A0A835D613"/>
<evidence type="ECO:0000259" key="2">
    <source>
        <dbReference type="Pfam" id="PF03101"/>
    </source>
</evidence>
<keyword evidence="4" id="KW-1185">Reference proteome</keyword>
<comment type="caution">
    <text evidence="3">The sequence shown here is derived from an EMBL/GenBank/DDBJ whole genome shotgun (WGS) entry which is preliminary data.</text>
</comment>
<evidence type="ECO:0000256" key="1">
    <source>
        <dbReference type="SAM" id="MobiDB-lite"/>
    </source>
</evidence>
<protein>
    <recommendedName>
        <fullName evidence="2">FAR1 domain-containing protein</fullName>
    </recommendedName>
</protein>
<dbReference type="InterPro" id="IPR004330">
    <property type="entry name" value="FAR1_DNA_bnd_dom"/>
</dbReference>
<dbReference type="Pfam" id="PF03101">
    <property type="entry name" value="FAR1"/>
    <property type="match status" value="1"/>
</dbReference>
<proteinExistence type="predicted"/>
<organism evidence="3 4">
    <name type="scientific">Tetracentron sinense</name>
    <name type="common">Spur-leaf</name>
    <dbReference type="NCBI Taxonomy" id="13715"/>
    <lineage>
        <taxon>Eukaryota</taxon>
        <taxon>Viridiplantae</taxon>
        <taxon>Streptophyta</taxon>
        <taxon>Embryophyta</taxon>
        <taxon>Tracheophyta</taxon>
        <taxon>Spermatophyta</taxon>
        <taxon>Magnoliopsida</taxon>
        <taxon>Trochodendrales</taxon>
        <taxon>Trochodendraceae</taxon>
        <taxon>Tetracentron</taxon>
    </lineage>
</organism>
<dbReference type="EMBL" id="JABCRI010000016">
    <property type="protein sequence ID" value="KAF8391813.1"/>
    <property type="molecule type" value="Genomic_DNA"/>
</dbReference>
<gene>
    <name evidence="3" type="ORF">HHK36_022047</name>
</gene>